<dbReference type="RefSeq" id="WP_012395318.1">
    <property type="nucleotide sequence ID" value="NC_010612.1"/>
</dbReference>
<evidence type="ECO:0000259" key="1">
    <source>
        <dbReference type="Pfam" id="PF16321"/>
    </source>
</evidence>
<dbReference type="PANTHER" id="PTHR33231">
    <property type="entry name" value="30S RIBOSOMAL PROTEIN"/>
    <property type="match status" value="1"/>
</dbReference>
<organism evidence="2 3">
    <name type="scientific">Mycobacterium marinum (strain ATCC BAA-535 / M)</name>
    <dbReference type="NCBI Taxonomy" id="216594"/>
    <lineage>
        <taxon>Bacteria</taxon>
        <taxon>Bacillati</taxon>
        <taxon>Actinomycetota</taxon>
        <taxon>Actinomycetes</taxon>
        <taxon>Mycobacteriales</taxon>
        <taxon>Mycobacteriaceae</taxon>
        <taxon>Mycobacterium</taxon>
        <taxon>Mycobacterium ulcerans group</taxon>
    </lineage>
</organism>
<evidence type="ECO:0000313" key="3">
    <source>
        <dbReference type="Proteomes" id="UP000001190"/>
    </source>
</evidence>
<sequence>MSRKRGRCAVYAPRPWSVREFPDVTVLSSASVSAAHGEQVARAVGQILVHREIVGGARVRLKTGACGRGPMVVQVNLRVGELPARVLAVTPGIDDLTPALLRLDRHIVRMYDQWRPRPWPDLTRRRLFVRPDAAIARRKPVSLQCSTPLAAVAVMDAMDYDAHVFTDAETGEDAVVYRAGPSGLRLARQRHVYPPGWAWSPSNSAPPVPLIVNSRPTLALTEEEALRRAREHGLQLLFFTDSATGRGQLLYPRYDGDLGLVGPARRA</sequence>
<reference evidence="2 3" key="1">
    <citation type="journal article" date="2008" name="Genome Res.">
        <title>Insights from the complete genome sequence of Mycobacterium marinum on the evolution of Mycobacterium tuberculosis.</title>
        <authorList>
            <person name="Stinear T.P."/>
            <person name="Seemann T."/>
            <person name="Harrison P.F."/>
            <person name="Jenkin G.A."/>
            <person name="Davies J.K."/>
            <person name="Johnson P.D."/>
            <person name="Abdellah Z."/>
            <person name="Arrowsmith C."/>
            <person name="Chillingworth T."/>
            <person name="Churcher C."/>
            <person name="Clarke K."/>
            <person name="Cronin A."/>
            <person name="Davis P."/>
            <person name="Goodhead I."/>
            <person name="Holroyd N."/>
            <person name="Jagels K."/>
            <person name="Lord A."/>
            <person name="Moule S."/>
            <person name="Mungall K."/>
            <person name="Norbertczak H."/>
            <person name="Quail M.A."/>
            <person name="Rabbinowitsch E."/>
            <person name="Walker D."/>
            <person name="White B."/>
            <person name="Whitehead S."/>
            <person name="Small P.L."/>
            <person name="Brosch R."/>
            <person name="Ramakrishnan L."/>
            <person name="Fischbach M.A."/>
            <person name="Parkhill J."/>
            <person name="Cole S.T."/>
        </authorList>
    </citation>
    <scope>NUCLEOTIDE SEQUENCE [LARGE SCALE GENOMIC DNA]</scope>
    <source>
        <strain evidence="3">ATCC BAA-535 / M</strain>
    </source>
</reference>
<dbReference type="InterPro" id="IPR032528">
    <property type="entry name" value="Ribosom_S30AE_C"/>
</dbReference>
<accession>B2HMA1</accession>
<feature type="domain" description="Sigma 54 modulation/S30EA ribosomal protein C-terminal" evidence="1">
    <location>
        <begin position="133"/>
        <end position="181"/>
    </location>
</feature>
<dbReference type="Gene3D" id="3.30.505.50">
    <property type="entry name" value="Sigma 54 modulation/S30EA ribosomal protein, C-terminal domain"/>
    <property type="match status" value="2"/>
</dbReference>
<dbReference type="EMBL" id="CP000854">
    <property type="protein sequence ID" value="ACC42121.1"/>
    <property type="molecule type" value="Genomic_DNA"/>
</dbReference>
<dbReference type="HOGENOM" id="CLU_079045_0_0_11"/>
<dbReference type="eggNOG" id="COG1544">
    <property type="taxonomic scope" value="Bacteria"/>
</dbReference>
<dbReference type="GO" id="GO:0045900">
    <property type="term" value="P:negative regulation of translational elongation"/>
    <property type="evidence" value="ECO:0007669"/>
    <property type="project" value="TreeGrafter"/>
</dbReference>
<gene>
    <name evidence="2" type="ordered locus">MMAR_3705</name>
</gene>
<dbReference type="AlphaFoldDB" id="B2HMA1"/>
<evidence type="ECO:0000313" key="2">
    <source>
        <dbReference type="EMBL" id="ACC42121.1"/>
    </source>
</evidence>
<keyword evidence="3" id="KW-1185">Reference proteome</keyword>
<proteinExistence type="predicted"/>
<dbReference type="PANTHER" id="PTHR33231:SF1">
    <property type="entry name" value="30S RIBOSOMAL PROTEIN"/>
    <property type="match status" value="1"/>
</dbReference>
<protein>
    <recommendedName>
        <fullName evidence="1">Sigma 54 modulation/S30EA ribosomal protein C-terminal domain-containing protein</fullName>
    </recommendedName>
</protein>
<dbReference type="InterPro" id="IPR050574">
    <property type="entry name" value="HPF/YfiA_ribosome-assoc"/>
</dbReference>
<dbReference type="GO" id="GO:0022627">
    <property type="term" value="C:cytosolic small ribosomal subunit"/>
    <property type="evidence" value="ECO:0007669"/>
    <property type="project" value="TreeGrafter"/>
</dbReference>
<dbReference type="KEGG" id="mmi:MMAR_3705"/>
<name>B2HMA1_MYCMM</name>
<dbReference type="Proteomes" id="UP000001190">
    <property type="component" value="Chromosome"/>
</dbReference>
<dbReference type="InterPro" id="IPR038416">
    <property type="entry name" value="Ribosom_S30AE_C_sf"/>
</dbReference>
<dbReference type="GO" id="GO:0043024">
    <property type="term" value="F:ribosomal small subunit binding"/>
    <property type="evidence" value="ECO:0007669"/>
    <property type="project" value="TreeGrafter"/>
</dbReference>
<dbReference type="STRING" id="216594.MMAR_3705"/>
<dbReference type="Pfam" id="PF16321">
    <property type="entry name" value="Ribosom_S30AE_C"/>
    <property type="match status" value="1"/>
</dbReference>